<gene>
    <name evidence="7" type="primary">pyrF</name>
    <name evidence="12" type="ORF">GbCGDNIH9_2018</name>
</gene>
<comment type="catalytic activity">
    <reaction evidence="6 7 10">
        <text>orotidine 5'-phosphate + H(+) = UMP + CO2</text>
        <dbReference type="Rhea" id="RHEA:11596"/>
        <dbReference type="ChEBI" id="CHEBI:15378"/>
        <dbReference type="ChEBI" id="CHEBI:16526"/>
        <dbReference type="ChEBI" id="CHEBI:57538"/>
        <dbReference type="ChEBI" id="CHEBI:57865"/>
        <dbReference type="EC" id="4.1.1.23"/>
    </reaction>
</comment>
<feature type="binding site" evidence="7 9">
    <location>
        <position position="217"/>
    </location>
    <ligand>
        <name>substrate</name>
    </ligand>
</feature>
<evidence type="ECO:0000256" key="1">
    <source>
        <dbReference type="ARBA" id="ARBA00002356"/>
    </source>
</evidence>
<dbReference type="EMBL" id="CP018191">
    <property type="protein sequence ID" value="APH55334.1"/>
    <property type="molecule type" value="Genomic_DNA"/>
</dbReference>
<dbReference type="SUPFAM" id="SSF51366">
    <property type="entry name" value="Ribulose-phoshate binding barrel"/>
    <property type="match status" value="1"/>
</dbReference>
<evidence type="ECO:0000259" key="11">
    <source>
        <dbReference type="SMART" id="SM00934"/>
    </source>
</evidence>
<feature type="active site" description="For OMPdecase activity" evidence="8">
    <location>
        <position position="70"/>
    </location>
</feature>
<comment type="pathway">
    <text evidence="2 7 10">Pyrimidine metabolism; UMP biosynthesis via de novo pathway; UMP from orotate: step 2/2.</text>
</comment>
<dbReference type="GO" id="GO:0005829">
    <property type="term" value="C:cytosol"/>
    <property type="evidence" value="ECO:0007669"/>
    <property type="project" value="TreeGrafter"/>
</dbReference>
<evidence type="ECO:0000256" key="4">
    <source>
        <dbReference type="ARBA" id="ARBA00022975"/>
    </source>
</evidence>
<dbReference type="HAMAP" id="MF_01200_B">
    <property type="entry name" value="OMPdecase_type1_B"/>
    <property type="match status" value="1"/>
</dbReference>
<accession>A0AAC9KBJ8</accession>
<dbReference type="InterPro" id="IPR013785">
    <property type="entry name" value="Aldolase_TIM"/>
</dbReference>
<evidence type="ECO:0000256" key="6">
    <source>
        <dbReference type="ARBA" id="ARBA00049157"/>
    </source>
</evidence>
<dbReference type="SMART" id="SM00934">
    <property type="entry name" value="OMPdecase"/>
    <property type="match status" value="1"/>
</dbReference>
<dbReference type="CDD" id="cd04725">
    <property type="entry name" value="OMP_decarboxylase_like"/>
    <property type="match status" value="1"/>
</dbReference>
<dbReference type="NCBIfam" id="NF001273">
    <property type="entry name" value="PRK00230.1"/>
    <property type="match status" value="1"/>
</dbReference>
<dbReference type="InterPro" id="IPR047596">
    <property type="entry name" value="OMPdecase_bac"/>
</dbReference>
<dbReference type="GO" id="GO:0044205">
    <property type="term" value="P:'de novo' UMP biosynthetic process"/>
    <property type="evidence" value="ECO:0007669"/>
    <property type="project" value="UniProtKB-UniRule"/>
</dbReference>
<keyword evidence="3 7" id="KW-0210">Decarboxylase</keyword>
<evidence type="ECO:0000313" key="12">
    <source>
        <dbReference type="EMBL" id="APH55334.1"/>
    </source>
</evidence>
<dbReference type="GO" id="GO:0006207">
    <property type="term" value="P:'de novo' pyrimidine nucleobase biosynthetic process"/>
    <property type="evidence" value="ECO:0007669"/>
    <property type="project" value="InterPro"/>
</dbReference>
<evidence type="ECO:0000256" key="7">
    <source>
        <dbReference type="HAMAP-Rule" id="MF_01200"/>
    </source>
</evidence>
<evidence type="ECO:0000256" key="2">
    <source>
        <dbReference type="ARBA" id="ARBA00004861"/>
    </source>
</evidence>
<evidence type="ECO:0000256" key="5">
    <source>
        <dbReference type="ARBA" id="ARBA00023239"/>
    </source>
</evidence>
<feature type="binding site" evidence="7 9">
    <location>
        <position position="188"/>
    </location>
    <ligand>
        <name>substrate</name>
    </ligand>
</feature>
<dbReference type="Gene3D" id="3.20.20.70">
    <property type="entry name" value="Aldolase class I"/>
    <property type="match status" value="1"/>
</dbReference>
<evidence type="ECO:0000256" key="10">
    <source>
        <dbReference type="RuleBase" id="RU000512"/>
    </source>
</evidence>
<feature type="active site" description="For OMPdecase activity" evidence="8">
    <location>
        <position position="73"/>
    </location>
</feature>
<feature type="active site" description="For OMPdecase activity" evidence="8">
    <location>
        <position position="68"/>
    </location>
</feature>
<dbReference type="EC" id="4.1.1.23" evidence="7"/>
<dbReference type="Proteomes" id="UP000182373">
    <property type="component" value="Chromosome"/>
</dbReference>
<feature type="binding site" evidence="7 9">
    <location>
        <position position="44"/>
    </location>
    <ligand>
        <name>substrate</name>
    </ligand>
</feature>
<dbReference type="PANTHER" id="PTHR32119">
    <property type="entry name" value="OROTIDINE 5'-PHOSPHATE DECARBOXYLASE"/>
    <property type="match status" value="1"/>
</dbReference>
<name>A0AAC9KBJ8_9PROT</name>
<organism evidence="12 13">
    <name type="scientific">Granulibacter bethesdensis</name>
    <dbReference type="NCBI Taxonomy" id="364410"/>
    <lineage>
        <taxon>Bacteria</taxon>
        <taxon>Pseudomonadati</taxon>
        <taxon>Pseudomonadota</taxon>
        <taxon>Alphaproteobacteria</taxon>
        <taxon>Acetobacterales</taxon>
        <taxon>Acetobacteraceae</taxon>
        <taxon>Granulibacter</taxon>
    </lineage>
</organism>
<dbReference type="GO" id="GO:0004590">
    <property type="term" value="F:orotidine-5'-phosphate decarboxylase activity"/>
    <property type="evidence" value="ECO:0007669"/>
    <property type="project" value="UniProtKB-UniRule"/>
</dbReference>
<keyword evidence="5 7" id="KW-0456">Lyase</keyword>
<feature type="binding site" evidence="7 9">
    <location>
        <position position="127"/>
    </location>
    <ligand>
        <name>substrate</name>
    </ligand>
</feature>
<reference evidence="13" key="1">
    <citation type="submission" date="2016-11" db="EMBL/GenBank/DDBJ databases">
        <title>Comparative genomic and phenotypic analysis of Granulibacter bethesdensis clinical isolates from patients with chronic granulomatous disease.</title>
        <authorList>
            <person name="Zarember K.A."/>
            <person name="Porcella S.F."/>
            <person name="Chu J."/>
            <person name="Ding L."/>
            <person name="Dahlstrom E."/>
            <person name="Barbian K."/>
            <person name="Martens C."/>
            <person name="Sykora L."/>
            <person name="Kramer S."/>
            <person name="Pettinato A.M."/>
            <person name="Hong H."/>
            <person name="Wald G."/>
            <person name="Berg L.J."/>
            <person name="Rogge L.S."/>
            <person name="Greenberg D.E."/>
            <person name="Falcone E.L."/>
            <person name="Neves J.F."/>
            <person name="Simoes M.J."/>
            <person name="Casal M."/>
            <person name="Rodriguez-Lopez F.C."/>
            <person name="Zelazny A."/>
            <person name="Gallin J.I."/>
            <person name="Holland S.M."/>
        </authorList>
    </citation>
    <scope>NUCLEOTIDE SEQUENCE [LARGE SCALE GENOMIC DNA]</scope>
    <source>
        <strain evidence="13">NIH9.1</strain>
    </source>
</reference>
<dbReference type="AlphaFoldDB" id="A0AAC9KBJ8"/>
<feature type="domain" description="Orotidine 5'-phosphate decarboxylase" evidence="11">
    <location>
        <begin position="16"/>
        <end position="233"/>
    </location>
</feature>
<keyword evidence="4 7" id="KW-0665">Pyrimidine biosynthesis</keyword>
<dbReference type="Pfam" id="PF00215">
    <property type="entry name" value="OMPdecase"/>
    <property type="match status" value="1"/>
</dbReference>
<dbReference type="NCBIfam" id="TIGR01740">
    <property type="entry name" value="pyrF"/>
    <property type="match status" value="1"/>
</dbReference>
<comment type="function">
    <text evidence="1 7">Catalyzes the decarboxylation of orotidine 5'-monophosphate (OMP) to uridine 5'-monophosphate (UMP).</text>
</comment>
<dbReference type="RefSeq" id="WP_072573142.1">
    <property type="nucleotide sequence ID" value="NZ_CP018191.1"/>
</dbReference>
<dbReference type="PROSITE" id="PS00156">
    <property type="entry name" value="OMPDECASE"/>
    <property type="match status" value="1"/>
</dbReference>
<proteinExistence type="inferred from homology"/>
<dbReference type="InterPro" id="IPR001754">
    <property type="entry name" value="OMPdeCOase_dom"/>
</dbReference>
<feature type="binding site" evidence="7 9">
    <location>
        <position position="197"/>
    </location>
    <ligand>
        <name>substrate</name>
    </ligand>
</feature>
<feature type="binding site" evidence="7 9">
    <location>
        <position position="22"/>
    </location>
    <ligand>
        <name>substrate</name>
    </ligand>
</feature>
<dbReference type="InterPro" id="IPR014732">
    <property type="entry name" value="OMPdecase"/>
</dbReference>
<evidence type="ECO:0000256" key="9">
    <source>
        <dbReference type="PIRSR" id="PIRSR614732-2"/>
    </source>
</evidence>
<evidence type="ECO:0000313" key="13">
    <source>
        <dbReference type="Proteomes" id="UP000182373"/>
    </source>
</evidence>
<sequence length="240" mass="24534">MSSDRIAPARSRPSRRVIVSLDTPDPATARAWNQAFAPYSGMSKLGLEYYLANGPQGMTGFEGPIFLDLKLHDIPNTVAAGVRSVLPLKPALLTVHAGGGSAMVAAARNATGDATDRTRILAVTILTSLDAEAVSAIGFAEDPALQVLRLAKLAVAAGADGLVCSAHEAALLRAELGPEPLLVVPGIRPAGSETGDQSRTMTPRAAIEAGADYIVVGRPITQAPDPVAAASSIAADIAGL</sequence>
<evidence type="ECO:0000256" key="3">
    <source>
        <dbReference type="ARBA" id="ARBA00022793"/>
    </source>
</evidence>
<protein>
    <recommendedName>
        <fullName evidence="7">Orotidine 5'-phosphate decarboxylase</fullName>
        <ecNumber evidence="7">4.1.1.23</ecNumber>
    </recommendedName>
    <alternativeName>
        <fullName evidence="7">OMP decarboxylase</fullName>
        <shortName evidence="7">OMPDCase</shortName>
        <shortName evidence="7">OMPdecase</shortName>
    </alternativeName>
</protein>
<dbReference type="PANTHER" id="PTHR32119:SF2">
    <property type="entry name" value="OROTIDINE 5'-PHOSPHATE DECARBOXYLASE"/>
    <property type="match status" value="1"/>
</dbReference>
<dbReference type="InterPro" id="IPR018089">
    <property type="entry name" value="OMPdecase_AS"/>
</dbReference>
<feature type="binding site" evidence="7">
    <location>
        <begin position="68"/>
        <end position="77"/>
    </location>
    <ligand>
        <name>substrate</name>
    </ligand>
</feature>
<comment type="subunit">
    <text evidence="7">Homodimer.</text>
</comment>
<feature type="binding site" evidence="7 9">
    <location>
        <position position="218"/>
    </location>
    <ligand>
        <name>substrate</name>
    </ligand>
</feature>
<evidence type="ECO:0000256" key="8">
    <source>
        <dbReference type="PIRSR" id="PIRSR614732-1"/>
    </source>
</evidence>
<dbReference type="InterPro" id="IPR011060">
    <property type="entry name" value="RibuloseP-bd_barrel"/>
</dbReference>
<feature type="active site" description="Proton donor" evidence="7">
    <location>
        <position position="70"/>
    </location>
</feature>
<comment type="similarity">
    <text evidence="7">Belongs to the OMP decarboxylase family. Type 1 subfamily.</text>
</comment>